<reference evidence="2 3" key="2">
    <citation type="submission" date="2021-02" db="EMBL/GenBank/DDBJ databases">
        <title>Sulfurospirillum tamanensis sp. nov.</title>
        <authorList>
            <person name="Frolova A."/>
            <person name="Merkel A."/>
            <person name="Slobodkin A."/>
        </authorList>
    </citation>
    <scope>NUCLEOTIDE SEQUENCE [LARGE SCALE GENOMIC DNA]</scope>
    <source>
        <strain evidence="2 3">T05b</strain>
    </source>
</reference>
<organism evidence="2 3">
    <name type="scientific">Sulfurospirillum tamanense</name>
    <dbReference type="NCBI Taxonomy" id="2813362"/>
    <lineage>
        <taxon>Bacteria</taxon>
        <taxon>Pseudomonadati</taxon>
        <taxon>Campylobacterota</taxon>
        <taxon>Epsilonproteobacteria</taxon>
        <taxon>Campylobacterales</taxon>
        <taxon>Sulfurospirillaceae</taxon>
        <taxon>Sulfurospirillum</taxon>
    </lineage>
</organism>
<reference evidence="2 3" key="3">
    <citation type="submission" date="2021-02" db="EMBL/GenBank/DDBJ databases">
        <authorList>
            <person name="Merkel A.Y."/>
        </authorList>
    </citation>
    <scope>NUCLEOTIDE SEQUENCE [LARGE SCALE GENOMIC DNA]</scope>
    <source>
        <strain evidence="2 3">T05b</strain>
    </source>
</reference>
<feature type="transmembrane region" description="Helical" evidence="1">
    <location>
        <begin position="104"/>
        <end position="128"/>
    </location>
</feature>
<comment type="caution">
    <text evidence="2">The sequence shown here is derived from an EMBL/GenBank/DDBJ whole genome shotgun (WGS) entry which is preliminary data.</text>
</comment>
<feature type="transmembrane region" description="Helical" evidence="1">
    <location>
        <begin position="33"/>
        <end position="54"/>
    </location>
</feature>
<keyword evidence="1" id="KW-1133">Transmembrane helix</keyword>
<evidence type="ECO:0000313" key="2">
    <source>
        <dbReference type="EMBL" id="MBN2965179.1"/>
    </source>
</evidence>
<protein>
    <submittedName>
        <fullName evidence="2">Uncharacterized protein</fullName>
    </submittedName>
</protein>
<gene>
    <name evidence="2" type="ORF">JWV37_10335</name>
</gene>
<reference evidence="3" key="1">
    <citation type="submission" date="2021-02" db="EMBL/GenBank/DDBJ databases">
        <title>Sulfurospirillum tamanensis sp. nov.</title>
        <authorList>
            <person name="Merkel A.Y."/>
        </authorList>
    </citation>
    <scope>NUCLEOTIDE SEQUENCE [LARGE SCALE GENOMIC DNA]</scope>
    <source>
        <strain evidence="3">T05b</strain>
    </source>
</reference>
<evidence type="ECO:0000313" key="3">
    <source>
        <dbReference type="Proteomes" id="UP000703590"/>
    </source>
</evidence>
<name>A0ABS2WU40_9BACT</name>
<keyword evidence="1" id="KW-0472">Membrane</keyword>
<dbReference type="Proteomes" id="UP000703590">
    <property type="component" value="Unassembled WGS sequence"/>
</dbReference>
<dbReference type="EMBL" id="JAFHKK010000026">
    <property type="protein sequence ID" value="MBN2965179.1"/>
    <property type="molecule type" value="Genomic_DNA"/>
</dbReference>
<proteinExistence type="predicted"/>
<evidence type="ECO:0000256" key="1">
    <source>
        <dbReference type="SAM" id="Phobius"/>
    </source>
</evidence>
<sequence length="137" mass="14516">MAIPLIATSVGTTIGGYLAAKEVGSWGVKIAKASLYVLFLGGLWLFVESAVLLFKEIYKAIDILIDLLSNPATISGGGAVLNHLMCALHASGVISGFQTIQGTFFAILGLKVSYIILKTYSIIFYSLYTGFTSAVSK</sequence>
<dbReference type="RefSeq" id="WP_205459723.1">
    <property type="nucleotide sequence ID" value="NZ_JAFHKK010000026.1"/>
</dbReference>
<accession>A0ABS2WU40</accession>
<keyword evidence="1" id="KW-0812">Transmembrane</keyword>
<keyword evidence="3" id="KW-1185">Reference proteome</keyword>